<evidence type="ECO:0000259" key="5">
    <source>
        <dbReference type="Pfam" id="PF24827"/>
    </source>
</evidence>
<dbReference type="AlphaFoldDB" id="A0A931NCP6"/>
<dbReference type="PANTHER" id="PTHR37326:SF1">
    <property type="entry name" value="BLL3975 PROTEIN"/>
    <property type="match status" value="1"/>
</dbReference>
<organism evidence="6 7">
    <name type="scientific">Inhella gelatinilytica</name>
    <dbReference type="NCBI Taxonomy" id="2795030"/>
    <lineage>
        <taxon>Bacteria</taxon>
        <taxon>Pseudomonadati</taxon>
        <taxon>Pseudomonadota</taxon>
        <taxon>Betaproteobacteria</taxon>
        <taxon>Burkholderiales</taxon>
        <taxon>Sphaerotilaceae</taxon>
        <taxon>Inhella</taxon>
    </lineage>
</organism>
<dbReference type="Pfam" id="PF24827">
    <property type="entry name" value="AstE_AspA_cat"/>
    <property type="match status" value="1"/>
</dbReference>
<accession>A0A931NCP6</accession>
<sequence>MHTQFHELPAGSVGTQRRLRSLHFGAQATGRKAYLQAALHADEVPPLLVAQHLIERLAAAEAAGAIPGEIVLVPMANPIGLSQDLQGSALGRFDLASGLNFNRDFRDLTGALKRGLEGQLTADAAENTRRIRAAARAELEAWEPQSEAEALKKLLQGLALDADLVLDLHCDNQAVLHVYTGTANVPALQPLAAYLGAQALLTCDLAGGDPFDEALTRPWWELATHFAGRHPIALGCVGGTVELRGETEVSHTLAAQDASALMDYLTQQGHLDGPVPPLPTGCGATPLEGVDAVVAPCAGVLVFAVQPGDWVEAGQLVVEVIDPLTDARTPLHARATGRCFARTARRYATRGMRLAKVAGPTPIRSGKLLSP</sequence>
<reference evidence="6" key="1">
    <citation type="submission" date="2020-12" db="EMBL/GenBank/DDBJ databases">
        <title>The genome sequence of Inhella sp. 4Y17.</title>
        <authorList>
            <person name="Liu Y."/>
        </authorList>
    </citation>
    <scope>NUCLEOTIDE SEQUENCE</scope>
    <source>
        <strain evidence="6">4Y10</strain>
    </source>
</reference>
<gene>
    <name evidence="6" type="ORF">I7X43_05185</name>
</gene>
<comment type="cofactor">
    <cofactor evidence="1">
        <name>Zn(2+)</name>
        <dbReference type="ChEBI" id="CHEBI:29105"/>
    </cofactor>
</comment>
<evidence type="ECO:0000256" key="4">
    <source>
        <dbReference type="ARBA" id="ARBA00022833"/>
    </source>
</evidence>
<dbReference type="PANTHER" id="PTHR37326">
    <property type="entry name" value="BLL3975 PROTEIN"/>
    <property type="match status" value="1"/>
</dbReference>
<proteinExistence type="predicted"/>
<dbReference type="Gene3D" id="3.40.630.10">
    <property type="entry name" value="Zn peptidases"/>
    <property type="match status" value="1"/>
</dbReference>
<keyword evidence="3" id="KW-0378">Hydrolase</keyword>
<keyword evidence="2" id="KW-0479">Metal-binding</keyword>
<dbReference type="SUPFAM" id="SSF53187">
    <property type="entry name" value="Zn-dependent exopeptidases"/>
    <property type="match status" value="1"/>
</dbReference>
<dbReference type="RefSeq" id="WP_198099868.1">
    <property type="nucleotide sequence ID" value="NZ_JAEDAL010000002.1"/>
</dbReference>
<keyword evidence="4" id="KW-0862">Zinc</keyword>
<evidence type="ECO:0000256" key="2">
    <source>
        <dbReference type="ARBA" id="ARBA00022723"/>
    </source>
</evidence>
<comment type="caution">
    <text evidence="6">The sequence shown here is derived from an EMBL/GenBank/DDBJ whole genome shotgun (WGS) entry which is preliminary data.</text>
</comment>
<feature type="domain" description="Succinylglutamate desuccinylase/Aspartoacylase catalytic" evidence="5">
    <location>
        <begin position="30"/>
        <end position="222"/>
    </location>
</feature>
<dbReference type="InterPro" id="IPR053138">
    <property type="entry name" value="N-alpha-Ac-DABA_deacetylase"/>
</dbReference>
<keyword evidence="7" id="KW-1185">Reference proteome</keyword>
<name>A0A931NCP6_9BURK</name>
<dbReference type="CDD" id="cd06250">
    <property type="entry name" value="M14_PaAOTO_like"/>
    <property type="match status" value="1"/>
</dbReference>
<dbReference type="GO" id="GO:0016788">
    <property type="term" value="F:hydrolase activity, acting on ester bonds"/>
    <property type="evidence" value="ECO:0007669"/>
    <property type="project" value="InterPro"/>
</dbReference>
<dbReference type="EMBL" id="JAEDAL010000002">
    <property type="protein sequence ID" value="MBH9552242.1"/>
    <property type="molecule type" value="Genomic_DNA"/>
</dbReference>
<evidence type="ECO:0000256" key="3">
    <source>
        <dbReference type="ARBA" id="ARBA00022801"/>
    </source>
</evidence>
<dbReference type="GO" id="GO:0046872">
    <property type="term" value="F:metal ion binding"/>
    <property type="evidence" value="ECO:0007669"/>
    <property type="project" value="UniProtKB-KW"/>
</dbReference>
<evidence type="ECO:0000313" key="6">
    <source>
        <dbReference type="EMBL" id="MBH9552242.1"/>
    </source>
</evidence>
<dbReference type="InterPro" id="IPR055438">
    <property type="entry name" value="AstE_AspA_cat"/>
</dbReference>
<protein>
    <submittedName>
        <fullName evidence="6">Succinylglutamate desuccinylase/aspartoacylase family protein</fullName>
    </submittedName>
</protein>
<evidence type="ECO:0000256" key="1">
    <source>
        <dbReference type="ARBA" id="ARBA00001947"/>
    </source>
</evidence>
<dbReference type="Proteomes" id="UP000620139">
    <property type="component" value="Unassembled WGS sequence"/>
</dbReference>
<evidence type="ECO:0000313" key="7">
    <source>
        <dbReference type="Proteomes" id="UP000620139"/>
    </source>
</evidence>